<feature type="transmembrane region" description="Helical" evidence="6">
    <location>
        <begin position="277"/>
        <end position="300"/>
    </location>
</feature>
<evidence type="ECO:0000256" key="3">
    <source>
        <dbReference type="ARBA" id="ARBA00022989"/>
    </source>
</evidence>
<name>A0ABU4HZU5_9ACTN</name>
<protein>
    <submittedName>
        <fullName evidence="8">O-antigen ligase family protein</fullName>
    </submittedName>
</protein>
<comment type="subcellular location">
    <subcellularLocation>
        <location evidence="1">Membrane</location>
        <topology evidence="1">Multi-pass membrane protein</topology>
    </subcellularLocation>
</comment>
<dbReference type="RefSeq" id="WP_318601457.1">
    <property type="nucleotide sequence ID" value="NZ_JAWSTH010000201.1"/>
</dbReference>
<evidence type="ECO:0000259" key="7">
    <source>
        <dbReference type="Pfam" id="PF04932"/>
    </source>
</evidence>
<dbReference type="GO" id="GO:0016874">
    <property type="term" value="F:ligase activity"/>
    <property type="evidence" value="ECO:0007669"/>
    <property type="project" value="UniProtKB-KW"/>
</dbReference>
<evidence type="ECO:0000256" key="6">
    <source>
        <dbReference type="SAM" id="Phobius"/>
    </source>
</evidence>
<feature type="transmembrane region" description="Helical" evidence="6">
    <location>
        <begin position="37"/>
        <end position="55"/>
    </location>
</feature>
<dbReference type="PANTHER" id="PTHR37422:SF13">
    <property type="entry name" value="LIPOPOLYSACCHARIDE BIOSYNTHESIS PROTEIN PA4999-RELATED"/>
    <property type="match status" value="1"/>
</dbReference>
<feature type="domain" description="O-antigen ligase-related" evidence="7">
    <location>
        <begin position="305"/>
        <end position="434"/>
    </location>
</feature>
<feature type="transmembrane region" description="Helical" evidence="6">
    <location>
        <begin position="67"/>
        <end position="87"/>
    </location>
</feature>
<keyword evidence="9" id="KW-1185">Reference proteome</keyword>
<feature type="transmembrane region" description="Helical" evidence="6">
    <location>
        <begin position="189"/>
        <end position="207"/>
    </location>
</feature>
<feature type="transmembrane region" description="Helical" evidence="6">
    <location>
        <begin position="421"/>
        <end position="443"/>
    </location>
</feature>
<evidence type="ECO:0000256" key="2">
    <source>
        <dbReference type="ARBA" id="ARBA00022692"/>
    </source>
</evidence>
<dbReference type="PANTHER" id="PTHR37422">
    <property type="entry name" value="TEICHURONIC ACID BIOSYNTHESIS PROTEIN TUAE"/>
    <property type="match status" value="1"/>
</dbReference>
<feature type="transmembrane region" description="Helical" evidence="6">
    <location>
        <begin position="481"/>
        <end position="499"/>
    </location>
</feature>
<feature type="region of interest" description="Disordered" evidence="5">
    <location>
        <begin position="501"/>
        <end position="525"/>
    </location>
</feature>
<evidence type="ECO:0000313" key="8">
    <source>
        <dbReference type="EMBL" id="MDW5598861.1"/>
    </source>
</evidence>
<organism evidence="8 9">
    <name type="scientific">Conexibacter stalactiti</name>
    <dbReference type="NCBI Taxonomy" id="1940611"/>
    <lineage>
        <taxon>Bacteria</taxon>
        <taxon>Bacillati</taxon>
        <taxon>Actinomycetota</taxon>
        <taxon>Thermoleophilia</taxon>
        <taxon>Solirubrobacterales</taxon>
        <taxon>Conexibacteraceae</taxon>
        <taxon>Conexibacter</taxon>
    </lineage>
</organism>
<evidence type="ECO:0000256" key="1">
    <source>
        <dbReference type="ARBA" id="ARBA00004141"/>
    </source>
</evidence>
<feature type="transmembrane region" description="Helical" evidence="6">
    <location>
        <begin position="99"/>
        <end position="115"/>
    </location>
</feature>
<accession>A0ABU4HZU5</accession>
<dbReference type="InterPro" id="IPR051533">
    <property type="entry name" value="WaaL-like"/>
</dbReference>
<feature type="transmembrane region" description="Helical" evidence="6">
    <location>
        <begin position="162"/>
        <end position="182"/>
    </location>
</feature>
<dbReference type="Pfam" id="PF04932">
    <property type="entry name" value="Wzy_C"/>
    <property type="match status" value="1"/>
</dbReference>
<reference evidence="9" key="1">
    <citation type="submission" date="2023-07" db="EMBL/GenBank/DDBJ databases">
        <title>Conexibacter stalactiti sp. nov., isolated from stalactites in a lava cave and emended description of the genus Conexibacter.</title>
        <authorList>
            <person name="Lee S.D."/>
        </authorList>
    </citation>
    <scope>NUCLEOTIDE SEQUENCE [LARGE SCALE GENOMIC DNA]</scope>
    <source>
        <strain evidence="9">KCTC 39840</strain>
    </source>
</reference>
<gene>
    <name evidence="8" type="ORF">R7226_31170</name>
</gene>
<feature type="transmembrane region" description="Helical" evidence="6">
    <location>
        <begin position="236"/>
        <end position="257"/>
    </location>
</feature>
<feature type="non-terminal residue" evidence="8">
    <location>
        <position position="525"/>
    </location>
</feature>
<proteinExistence type="predicted"/>
<keyword evidence="3 6" id="KW-1133">Transmembrane helix</keyword>
<keyword evidence="8" id="KW-0436">Ligase</keyword>
<feature type="compositionally biased region" description="Low complexity" evidence="5">
    <location>
        <begin position="510"/>
        <end position="525"/>
    </location>
</feature>
<dbReference type="InterPro" id="IPR007016">
    <property type="entry name" value="O-antigen_ligase-rel_domated"/>
</dbReference>
<feature type="transmembrane region" description="Helical" evidence="6">
    <location>
        <begin position="7"/>
        <end position="25"/>
    </location>
</feature>
<feature type="transmembrane region" description="Helical" evidence="6">
    <location>
        <begin position="320"/>
        <end position="338"/>
    </location>
</feature>
<feature type="transmembrane region" description="Helical" evidence="6">
    <location>
        <begin position="455"/>
        <end position="475"/>
    </location>
</feature>
<feature type="transmembrane region" description="Helical" evidence="6">
    <location>
        <begin position="122"/>
        <end position="142"/>
    </location>
</feature>
<comment type="caution">
    <text evidence="8">The sequence shown here is derived from an EMBL/GenBank/DDBJ whole genome shotgun (WGS) entry which is preliminary data.</text>
</comment>
<keyword evidence="2 6" id="KW-0812">Transmembrane</keyword>
<feature type="transmembrane region" description="Helical" evidence="6">
    <location>
        <begin position="213"/>
        <end position="229"/>
    </location>
</feature>
<sequence length="525" mass="54971">MPARLRTGGIVLVPTLPVVALFVYWGAHEGGYLPTTWAPSALVVLGLLVACVIGLGRDRLRLSRAAAIALAALAAYTAWSYLSIAWADSPGDALWGSDRTLLYLLLFALFALLPWRDWTAQTVLLLFAAGVGALAVVTLARLGDAAAVPEMFSDGRLTAPVGYVNGAAALFTTAALVLVALASRRELPWWLRGALLAMATAGLDAAVLSESRGWLFSLPVVALLTLLLMPGRVRLALWSLPPLAGALLALPALLDVFERSDAAATIAAERVALSDAAAHAAATALPLCFAVLVLGTLLALADRRVAVPRGVARGADRAGAGLALAAVIAGIVIGLVATDGRPDRAIADYWDRSSSYQQSAPGTSRFGAVGSNRPDFWRVSLDAFEQHPVGGLGQDNWARFYLLHRRSSEQPRWTHSLQLRLLAHTGIVGTLLFATFLVAALAAALRGRRRMAQQLAAVTAIALLPLVVWFVHGSIDWFWEIPALSGPAFAFAGLATALARPRPTPPAAAPPADGASSAAPAAAPP</sequence>
<dbReference type="Proteomes" id="UP001284601">
    <property type="component" value="Unassembled WGS sequence"/>
</dbReference>
<evidence type="ECO:0000256" key="5">
    <source>
        <dbReference type="SAM" id="MobiDB-lite"/>
    </source>
</evidence>
<dbReference type="EMBL" id="JAWSTH010000201">
    <property type="protein sequence ID" value="MDW5598861.1"/>
    <property type="molecule type" value="Genomic_DNA"/>
</dbReference>
<evidence type="ECO:0000256" key="4">
    <source>
        <dbReference type="ARBA" id="ARBA00023136"/>
    </source>
</evidence>
<evidence type="ECO:0000313" key="9">
    <source>
        <dbReference type="Proteomes" id="UP001284601"/>
    </source>
</evidence>
<keyword evidence="4 6" id="KW-0472">Membrane</keyword>